<sequence length="64" mass="7096">MKKVLAVNSGSSSYKFKLFSLPDEKVIAKGMGDRIGLDGPTFSITLADGSKHLKRLQFRIKKLQ</sequence>
<dbReference type="InterPro" id="IPR043129">
    <property type="entry name" value="ATPase_NBD"/>
</dbReference>
<keyword evidence="6" id="KW-0067">ATP-binding</keyword>
<keyword evidence="3" id="KW-0808">Transferase</keyword>
<evidence type="ECO:0000256" key="1">
    <source>
        <dbReference type="ARBA" id="ARBA00008748"/>
    </source>
</evidence>
<reference evidence="7 8" key="1">
    <citation type="submission" date="2016-10" db="EMBL/GenBank/DDBJ databases">
        <authorList>
            <person name="Varghese N."/>
            <person name="Submissions S."/>
        </authorList>
    </citation>
    <scope>NUCLEOTIDE SEQUENCE [LARGE SCALE GENOMIC DNA]</scope>
    <source>
        <strain evidence="7 8">ATCC 43761</strain>
    </source>
</reference>
<evidence type="ECO:0000256" key="4">
    <source>
        <dbReference type="ARBA" id="ARBA00022741"/>
    </source>
</evidence>
<evidence type="ECO:0000256" key="6">
    <source>
        <dbReference type="ARBA" id="ARBA00022840"/>
    </source>
</evidence>
<evidence type="ECO:0000256" key="3">
    <source>
        <dbReference type="ARBA" id="ARBA00022679"/>
    </source>
</evidence>
<organism evidence="7 8">
    <name type="scientific">Lactobacillus kefiranofaciens</name>
    <dbReference type="NCBI Taxonomy" id="267818"/>
    <lineage>
        <taxon>Bacteria</taxon>
        <taxon>Bacillati</taxon>
        <taxon>Bacillota</taxon>
        <taxon>Bacilli</taxon>
        <taxon>Lactobacillales</taxon>
        <taxon>Lactobacillaceae</taxon>
        <taxon>Lactobacillus</taxon>
    </lineage>
</organism>
<proteinExistence type="inferred from homology"/>
<accession>A0ABY0MFZ2</accession>
<evidence type="ECO:0000313" key="7">
    <source>
        <dbReference type="EMBL" id="SDA64485.1"/>
    </source>
</evidence>
<dbReference type="GO" id="GO:0016301">
    <property type="term" value="F:kinase activity"/>
    <property type="evidence" value="ECO:0007669"/>
    <property type="project" value="UniProtKB-KW"/>
</dbReference>
<keyword evidence="4" id="KW-0547">Nucleotide-binding</keyword>
<protein>
    <recommendedName>
        <fullName evidence="2">butyrate kinase</fullName>
        <ecNumber evidence="2">2.7.2.7</ecNumber>
    </recommendedName>
</protein>
<gene>
    <name evidence="7" type="ORF">SAMN02983011_01898</name>
</gene>
<dbReference type="InterPro" id="IPR023865">
    <property type="entry name" value="Aliphatic_acid_kinase_CS"/>
</dbReference>
<dbReference type="Pfam" id="PF00871">
    <property type="entry name" value="Acetate_kinase"/>
    <property type="match status" value="1"/>
</dbReference>
<name>A0ABY0MFZ2_9LACO</name>
<dbReference type="SUPFAM" id="SSF53067">
    <property type="entry name" value="Actin-like ATPase domain"/>
    <property type="match status" value="1"/>
</dbReference>
<dbReference type="Gene3D" id="3.30.420.40">
    <property type="match status" value="1"/>
</dbReference>
<dbReference type="EMBL" id="FMXC01000027">
    <property type="protein sequence ID" value="SDA64485.1"/>
    <property type="molecule type" value="Genomic_DNA"/>
</dbReference>
<dbReference type="InterPro" id="IPR000890">
    <property type="entry name" value="Aliphatic_acid_kin_short-chain"/>
</dbReference>
<dbReference type="Proteomes" id="UP000181860">
    <property type="component" value="Unassembled WGS sequence"/>
</dbReference>
<keyword evidence="5 7" id="KW-0418">Kinase</keyword>
<evidence type="ECO:0000313" key="8">
    <source>
        <dbReference type="Proteomes" id="UP000181860"/>
    </source>
</evidence>
<comment type="caution">
    <text evidence="7">The sequence shown here is derived from an EMBL/GenBank/DDBJ whole genome shotgun (WGS) entry which is preliminary data.</text>
</comment>
<dbReference type="PROSITE" id="PS01075">
    <property type="entry name" value="ACETATE_KINASE_1"/>
    <property type="match status" value="1"/>
</dbReference>
<keyword evidence="8" id="KW-1185">Reference proteome</keyword>
<dbReference type="EC" id="2.7.2.7" evidence="2"/>
<evidence type="ECO:0000256" key="5">
    <source>
        <dbReference type="ARBA" id="ARBA00022777"/>
    </source>
</evidence>
<evidence type="ECO:0000256" key="2">
    <source>
        <dbReference type="ARBA" id="ARBA00013069"/>
    </source>
</evidence>
<comment type="similarity">
    <text evidence="1">Belongs to the acetokinase family.</text>
</comment>